<dbReference type="SMART" id="SM00355">
    <property type="entry name" value="ZnF_C2H2"/>
    <property type="match status" value="3"/>
</dbReference>
<dbReference type="Proteomes" id="UP000001056">
    <property type="component" value="Unassembled WGS sequence"/>
</dbReference>
<reference evidence="9" key="1">
    <citation type="journal article" date="2015" name="Genome Announc.">
        <title>Draft genome sequence of the cellulolytic fungus Chaetomium globosum.</title>
        <authorList>
            <person name="Cuomo C.A."/>
            <person name="Untereiner W.A."/>
            <person name="Ma L.-J."/>
            <person name="Grabherr M."/>
            <person name="Birren B.W."/>
        </authorList>
    </citation>
    <scope>NUCLEOTIDE SEQUENCE [LARGE SCALE GENOMIC DNA]</scope>
    <source>
        <strain evidence="9">ATCC 6205 / CBS 148.51 / DSM 1962 / NBRC 6347 / NRRL 1970</strain>
    </source>
</reference>
<dbReference type="OMA" id="RVTECHI"/>
<dbReference type="VEuPathDB" id="FungiDB:CHGG_00653"/>
<evidence type="ECO:0000313" key="9">
    <source>
        <dbReference type="Proteomes" id="UP000001056"/>
    </source>
</evidence>
<sequence>MAQNHLRFSQQEQCSPFTLDIFASPASITMSSPGRPADASVLPFTQYASSLSAQGRHSFSQNQGLDPINQFMYDRGPWNPIQLTAPSPSVGVQFNQGLPSFTGHRSVPPSEADTVSQSIGGILTDSGYGSNARQSVGNPSVYGELDPIVIARLQAMGQDDVSLKGDAQKREARGPRPVPGTSNGKSLICPDCEEPVKTPSELNNPSWATPILTRMFCRIPSPHLASRGPPETAVSEAPMVPSPDSTSQLSWGEMDQGHVAPASLINGHPGLAQANNMAPYSRPLSLQEIAGASSSAVEPHYSSRDSAGPDQLTYVSPYALSQSRFFGQFDAQTSSPVEAVQLETGNTRGILQEDVQLEAGTVEYTAPDEMDVDNPTEESASEDGQHDTDSEGDEPPCGTIDLETNIPRDTGAQYHEEDGVQIKLSPSQVQLGADTPRPTELDDDEMSAVLQSLIEKGKLGEMLKKLGYSAAEEEANIKDQKPVIASSTASETSRINKCEECEKTFTRPSELRKHMKRHAKPYACTFAKCCKKFGSKNDWKRHENSQHFQLEIWRCAEQTTDRPDQLECGKVCHRRESLKSHLEKDHGMYDQAMLDKKLSDCRLGRNFESRFWCGFCQKTIEPTGKGGPAHSERFDHIDDHFNGKNGLPKADINNWKHIDTDPLDTPASSPAKSKRVGLAASRAGKSRKRVHGGTDDSLPRVKRFKDGNGKVWFWLCCYCRDYWKMKTTDSCMGDGCNHIFCDKCETFNGDEDMGEADVPNPAQSVGKDGLMT</sequence>
<dbReference type="PROSITE" id="PS00028">
    <property type="entry name" value="ZINC_FINGER_C2H2_1"/>
    <property type="match status" value="2"/>
</dbReference>
<dbReference type="PANTHER" id="PTHR35391">
    <property type="entry name" value="C2H2-TYPE DOMAIN-CONTAINING PROTEIN-RELATED"/>
    <property type="match status" value="1"/>
</dbReference>
<feature type="region of interest" description="Disordered" evidence="6">
    <location>
        <begin position="661"/>
        <end position="696"/>
    </location>
</feature>
<dbReference type="GeneID" id="4386703"/>
<evidence type="ECO:0000256" key="6">
    <source>
        <dbReference type="SAM" id="MobiDB-lite"/>
    </source>
</evidence>
<keyword evidence="9" id="KW-1185">Reference proteome</keyword>
<accession>Q2HGK1</accession>
<dbReference type="InterPro" id="IPR036236">
    <property type="entry name" value="Znf_C2H2_sf"/>
</dbReference>
<feature type="region of interest" description="Disordered" evidence="6">
    <location>
        <begin position="161"/>
        <end position="201"/>
    </location>
</feature>
<dbReference type="GO" id="GO:0008270">
    <property type="term" value="F:zinc ion binding"/>
    <property type="evidence" value="ECO:0007669"/>
    <property type="project" value="UniProtKB-KW"/>
</dbReference>
<feature type="compositionally biased region" description="Basic and acidic residues" evidence="6">
    <location>
        <begin position="161"/>
        <end position="174"/>
    </location>
</feature>
<dbReference type="InterPro" id="IPR013087">
    <property type="entry name" value="Znf_C2H2_type"/>
</dbReference>
<name>Q2HGK1_CHAGB</name>
<evidence type="ECO:0000256" key="1">
    <source>
        <dbReference type="ARBA" id="ARBA00022723"/>
    </source>
</evidence>
<feature type="region of interest" description="Disordered" evidence="6">
    <location>
        <begin position="224"/>
        <end position="249"/>
    </location>
</feature>
<dbReference type="HOGENOM" id="CLU_015024_0_0_1"/>
<keyword evidence="1" id="KW-0479">Metal-binding</keyword>
<dbReference type="AlphaFoldDB" id="Q2HGK1"/>
<dbReference type="FunFam" id="3.30.160.60:FF:000100">
    <property type="entry name" value="Zinc finger 45-like"/>
    <property type="match status" value="1"/>
</dbReference>
<dbReference type="InParanoid" id="Q2HGK1"/>
<keyword evidence="4" id="KW-0862">Zinc</keyword>
<protein>
    <recommendedName>
        <fullName evidence="7">C2H2-type domain-containing protein</fullName>
    </recommendedName>
</protein>
<dbReference type="RefSeq" id="XP_001219874.1">
    <property type="nucleotide sequence ID" value="XM_001219873.1"/>
</dbReference>
<dbReference type="SUPFAM" id="SSF57667">
    <property type="entry name" value="beta-beta-alpha zinc fingers"/>
    <property type="match status" value="1"/>
</dbReference>
<dbReference type="Pfam" id="PF00096">
    <property type="entry name" value="zf-C2H2"/>
    <property type="match status" value="1"/>
</dbReference>
<dbReference type="STRING" id="306901.Q2HGK1"/>
<feature type="domain" description="C2H2-type" evidence="7">
    <location>
        <begin position="496"/>
        <end position="523"/>
    </location>
</feature>
<feature type="region of interest" description="Disordered" evidence="6">
    <location>
        <begin position="421"/>
        <end position="443"/>
    </location>
</feature>
<evidence type="ECO:0000256" key="3">
    <source>
        <dbReference type="ARBA" id="ARBA00022771"/>
    </source>
</evidence>
<evidence type="ECO:0000259" key="7">
    <source>
        <dbReference type="PROSITE" id="PS50157"/>
    </source>
</evidence>
<dbReference type="PANTHER" id="PTHR35391:SF3">
    <property type="entry name" value="FINGER DOMAIN PROTEIN, PUTATIVE (AFU_ORTHOLOGUE AFUA_8G04300)-RELATED"/>
    <property type="match status" value="1"/>
</dbReference>
<dbReference type="PROSITE" id="PS50157">
    <property type="entry name" value="ZINC_FINGER_C2H2_2"/>
    <property type="match status" value="2"/>
</dbReference>
<evidence type="ECO:0000256" key="2">
    <source>
        <dbReference type="ARBA" id="ARBA00022737"/>
    </source>
</evidence>
<keyword evidence="3 5" id="KW-0863">Zinc-finger</keyword>
<gene>
    <name evidence="8" type="ORF">CHGG_00653</name>
</gene>
<feature type="compositionally biased region" description="Acidic residues" evidence="6">
    <location>
        <begin position="366"/>
        <end position="381"/>
    </location>
</feature>
<proteinExistence type="predicted"/>
<feature type="region of interest" description="Disordered" evidence="6">
    <location>
        <begin position="363"/>
        <end position="405"/>
    </location>
</feature>
<feature type="domain" description="C2H2-type" evidence="7">
    <location>
        <begin position="522"/>
        <end position="547"/>
    </location>
</feature>
<evidence type="ECO:0000256" key="5">
    <source>
        <dbReference type="PROSITE-ProRule" id="PRU00042"/>
    </source>
</evidence>
<dbReference type="eggNOG" id="ENOG502S2SN">
    <property type="taxonomic scope" value="Eukaryota"/>
</dbReference>
<dbReference type="EMBL" id="CH408029">
    <property type="protein sequence ID" value="EAQ92418.1"/>
    <property type="molecule type" value="Genomic_DNA"/>
</dbReference>
<feature type="region of interest" description="Disordered" evidence="6">
    <location>
        <begin position="752"/>
        <end position="772"/>
    </location>
</feature>
<dbReference type="Gene3D" id="3.30.160.60">
    <property type="entry name" value="Classic Zinc Finger"/>
    <property type="match status" value="1"/>
</dbReference>
<evidence type="ECO:0000313" key="8">
    <source>
        <dbReference type="EMBL" id="EAQ92418.1"/>
    </source>
</evidence>
<dbReference type="OrthoDB" id="6077919at2759"/>
<evidence type="ECO:0000256" key="4">
    <source>
        <dbReference type="ARBA" id="ARBA00022833"/>
    </source>
</evidence>
<keyword evidence="2" id="KW-0677">Repeat</keyword>
<organism evidence="8 9">
    <name type="scientific">Chaetomium globosum (strain ATCC 6205 / CBS 148.51 / DSM 1962 / NBRC 6347 / NRRL 1970)</name>
    <name type="common">Soil fungus</name>
    <dbReference type="NCBI Taxonomy" id="306901"/>
    <lineage>
        <taxon>Eukaryota</taxon>
        <taxon>Fungi</taxon>
        <taxon>Dikarya</taxon>
        <taxon>Ascomycota</taxon>
        <taxon>Pezizomycotina</taxon>
        <taxon>Sordariomycetes</taxon>
        <taxon>Sordariomycetidae</taxon>
        <taxon>Sordariales</taxon>
        <taxon>Chaetomiaceae</taxon>
        <taxon>Chaetomium</taxon>
    </lineage>
</organism>